<dbReference type="AlphaFoldDB" id="A0A120AG58"/>
<dbReference type="OrthoDB" id="7014237at2"/>
<accession>A0A120AG58</accession>
<comment type="caution">
    <text evidence="8">The sequence shown here is derived from an EMBL/GenBank/DDBJ whole genome shotgun (WGS) entry which is preliminary data.</text>
</comment>
<keyword evidence="9" id="KW-1185">Reference proteome</keyword>
<evidence type="ECO:0000256" key="1">
    <source>
        <dbReference type="ARBA" id="ARBA00004651"/>
    </source>
</evidence>
<feature type="transmembrane region" description="Helical" evidence="7">
    <location>
        <begin position="12"/>
        <end position="32"/>
    </location>
</feature>
<feature type="transmembrane region" description="Helical" evidence="7">
    <location>
        <begin position="44"/>
        <end position="66"/>
    </location>
</feature>
<feature type="transmembrane region" description="Helical" evidence="7">
    <location>
        <begin position="72"/>
        <end position="93"/>
    </location>
</feature>
<comment type="similarity">
    <text evidence="2">Belongs to the FliR/MopE/SpaR family.</text>
</comment>
<dbReference type="RefSeq" id="WP_051546669.1">
    <property type="nucleotide sequence ID" value="NZ_JAJA02000001.1"/>
</dbReference>
<evidence type="ECO:0000256" key="5">
    <source>
        <dbReference type="ARBA" id="ARBA00022989"/>
    </source>
</evidence>
<dbReference type="GO" id="GO:0005886">
    <property type="term" value="C:plasma membrane"/>
    <property type="evidence" value="ECO:0007669"/>
    <property type="project" value="UniProtKB-SubCell"/>
</dbReference>
<keyword evidence="8" id="KW-0966">Cell projection</keyword>
<dbReference type="PANTHER" id="PTHR30065">
    <property type="entry name" value="FLAGELLAR BIOSYNTHETIC PROTEIN FLIR"/>
    <property type="match status" value="1"/>
</dbReference>
<dbReference type="Pfam" id="PF01311">
    <property type="entry name" value="Bac_export_1"/>
    <property type="match status" value="1"/>
</dbReference>
<reference evidence="8 9" key="1">
    <citation type="journal article" date="2014" name="Genome Announc.">
        <title>Draft Genome Sequence of Lysobacter capsici AZ78, a Bacterium Antagonistic to Plant-Pathogenic Oomycetes.</title>
        <authorList>
            <person name="Puopolo G."/>
            <person name="Sonego P."/>
            <person name="Engelen K."/>
            <person name="Pertot I."/>
        </authorList>
    </citation>
    <scope>NUCLEOTIDE SEQUENCE [LARGE SCALE GENOMIC DNA]</scope>
    <source>
        <strain evidence="8 9">AZ78</strain>
    </source>
</reference>
<feature type="transmembrane region" description="Helical" evidence="7">
    <location>
        <begin position="125"/>
        <end position="144"/>
    </location>
</feature>
<proteinExistence type="inferred from homology"/>
<keyword evidence="3" id="KW-1003">Cell membrane</keyword>
<keyword evidence="8" id="KW-0282">Flagellum</keyword>
<dbReference type="GO" id="GO:0006605">
    <property type="term" value="P:protein targeting"/>
    <property type="evidence" value="ECO:0007669"/>
    <property type="project" value="InterPro"/>
</dbReference>
<evidence type="ECO:0000313" key="8">
    <source>
        <dbReference type="EMBL" id="KWS04085.1"/>
    </source>
</evidence>
<feature type="transmembrane region" description="Helical" evidence="7">
    <location>
        <begin position="176"/>
        <end position="204"/>
    </location>
</feature>
<comment type="subcellular location">
    <subcellularLocation>
        <location evidence="1">Cell membrane</location>
        <topology evidence="1">Multi-pass membrane protein</topology>
    </subcellularLocation>
</comment>
<dbReference type="PANTHER" id="PTHR30065:SF1">
    <property type="entry name" value="SURFACE PRESENTATION OF ANTIGENS PROTEIN SPAR"/>
    <property type="match status" value="1"/>
</dbReference>
<feature type="transmembrane region" description="Helical" evidence="7">
    <location>
        <begin position="151"/>
        <end position="170"/>
    </location>
</feature>
<keyword evidence="4 7" id="KW-0812">Transmembrane</keyword>
<evidence type="ECO:0000256" key="4">
    <source>
        <dbReference type="ARBA" id="ARBA00022692"/>
    </source>
</evidence>
<dbReference type="InterPro" id="IPR002010">
    <property type="entry name" value="T3SS_IM_R"/>
</dbReference>
<dbReference type="EMBL" id="JAJA02000001">
    <property type="protein sequence ID" value="KWS04085.1"/>
    <property type="molecule type" value="Genomic_DNA"/>
</dbReference>
<evidence type="ECO:0000256" key="6">
    <source>
        <dbReference type="ARBA" id="ARBA00023136"/>
    </source>
</evidence>
<gene>
    <name evidence="8" type="ORF">AZ78_1634</name>
</gene>
<protein>
    <submittedName>
        <fullName evidence="8">Flagellar biosynthesis protein FliR</fullName>
    </submittedName>
</protein>
<dbReference type="PRINTS" id="PR00953">
    <property type="entry name" value="TYPE3IMRPROT"/>
</dbReference>
<sequence length="260" mass="27319">MNAATVDGLERFVGLLGLAFLRYLPPIALASLSPLNWAPPLVRIALAMALAWMTVLAMPVDAWSVMPTQAGGWIAAAIVELSIGFVFGLVVMMPQAALHLSGWLVDVQAGLSAAAIFNPGGQGDMQSMIGTALMLLATVLFFTLDLHLELYRALVASTAVMPLGGAGLHLDVEAFFGLIGSSFLLALMIVAPVMLGLFAVDVGVAYATRSMPQANVYFLMLPLKIVVALLLLVATLPFVPALMGRLFRDAFARAPGILGG</sequence>
<evidence type="ECO:0000313" key="9">
    <source>
        <dbReference type="Proteomes" id="UP000023435"/>
    </source>
</evidence>
<keyword evidence="5 7" id="KW-1133">Transmembrane helix</keyword>
<organism evidence="8 9">
    <name type="scientific">Lysobacter capsici AZ78</name>
    <dbReference type="NCBI Taxonomy" id="1444315"/>
    <lineage>
        <taxon>Bacteria</taxon>
        <taxon>Pseudomonadati</taxon>
        <taxon>Pseudomonadota</taxon>
        <taxon>Gammaproteobacteria</taxon>
        <taxon>Lysobacterales</taxon>
        <taxon>Lysobacteraceae</taxon>
        <taxon>Lysobacter</taxon>
    </lineage>
</organism>
<feature type="transmembrane region" description="Helical" evidence="7">
    <location>
        <begin position="216"/>
        <end position="239"/>
    </location>
</feature>
<name>A0A120AG58_9GAMM</name>
<evidence type="ECO:0000256" key="7">
    <source>
        <dbReference type="SAM" id="Phobius"/>
    </source>
</evidence>
<dbReference type="Proteomes" id="UP000023435">
    <property type="component" value="Unassembled WGS sequence"/>
</dbReference>
<keyword evidence="6 7" id="KW-0472">Membrane</keyword>
<evidence type="ECO:0000256" key="2">
    <source>
        <dbReference type="ARBA" id="ARBA00009772"/>
    </source>
</evidence>
<evidence type="ECO:0000256" key="3">
    <source>
        <dbReference type="ARBA" id="ARBA00022475"/>
    </source>
</evidence>
<keyword evidence="8" id="KW-0969">Cilium</keyword>